<keyword evidence="2" id="KW-1185">Reference proteome</keyword>
<name>A0A8E0KK38_9CAUL</name>
<dbReference type="SUPFAM" id="SSF52266">
    <property type="entry name" value="SGNH hydrolase"/>
    <property type="match status" value="1"/>
</dbReference>
<dbReference type="EMBL" id="BATC01000011">
    <property type="protein sequence ID" value="GAD58730.1"/>
    <property type="molecule type" value="Genomic_DNA"/>
</dbReference>
<dbReference type="Gene3D" id="3.40.50.1110">
    <property type="entry name" value="SGNH hydrolase"/>
    <property type="match status" value="1"/>
</dbReference>
<comment type="caution">
    <text evidence="1">The sequence shown here is derived from an EMBL/GenBank/DDBJ whole genome shotgun (WGS) entry which is preliminary data.</text>
</comment>
<reference evidence="2" key="1">
    <citation type="journal article" date="2013" name="Genome Announc.">
        <title>Draft Genome Sequence of the Dimorphic Prosthecate Bacterium Brevundimonas abyssalis TAR-001T.</title>
        <authorList>
            <person name="Tsubouchi T."/>
            <person name="Nishi S."/>
            <person name="Usui K."/>
            <person name="Shimane Y."/>
            <person name="Takaki Y."/>
            <person name="Maruyama T."/>
            <person name="Hatada Y."/>
        </authorList>
    </citation>
    <scope>NUCLEOTIDE SEQUENCE [LARGE SCALE GENOMIC DNA]</scope>
    <source>
        <strain evidence="2">TAR-001</strain>
    </source>
</reference>
<dbReference type="Pfam" id="PF25182">
    <property type="entry name" value="NonGDSL"/>
    <property type="match status" value="1"/>
</dbReference>
<sequence>MAQCPPDADFLTLNRPLDAARAAVADGRLTILAMGSSSIEGIGASAPDLSFVPLLERGLEARLPGVEVTVVNRGIGGENAGQTAARFPAEIEAADPDLILWQLGANDVLQDRTEDAFLTDFRAGQDLLSESEADVIVIDSQRVPEDRDLDFIRGRNPALGAFAALTALEAGRVGYGVFNRFETMTGWADVDNGGVGPDGLHLNDAGYACWAELTAESLAGALR</sequence>
<dbReference type="GO" id="GO:0004622">
    <property type="term" value="F:phosphatidylcholine lysophospholipase activity"/>
    <property type="evidence" value="ECO:0007669"/>
    <property type="project" value="TreeGrafter"/>
</dbReference>
<gene>
    <name evidence="1" type="ORF">MBEBAB_0980</name>
</gene>
<dbReference type="Proteomes" id="UP000016569">
    <property type="component" value="Unassembled WGS sequence"/>
</dbReference>
<proteinExistence type="predicted"/>
<evidence type="ECO:0000313" key="2">
    <source>
        <dbReference type="Proteomes" id="UP000016569"/>
    </source>
</evidence>
<accession>A0A8E0KK38</accession>
<dbReference type="InterPro" id="IPR057572">
    <property type="entry name" value="NonGDSL"/>
</dbReference>
<dbReference type="CDD" id="cd00229">
    <property type="entry name" value="SGNH_hydrolase"/>
    <property type="match status" value="1"/>
</dbReference>
<dbReference type="AlphaFoldDB" id="A0A8E0KK38"/>
<dbReference type="InterPro" id="IPR036514">
    <property type="entry name" value="SGNH_hydro_sf"/>
</dbReference>
<dbReference type="PANTHER" id="PTHR30383:SF5">
    <property type="entry name" value="SGNH HYDROLASE-TYPE ESTERASE DOMAIN-CONTAINING PROTEIN"/>
    <property type="match status" value="1"/>
</dbReference>
<protein>
    <submittedName>
        <fullName evidence="1">Lipolytic enzyme, G-D-S-L family</fullName>
    </submittedName>
</protein>
<evidence type="ECO:0000313" key="1">
    <source>
        <dbReference type="EMBL" id="GAD58730.1"/>
    </source>
</evidence>
<dbReference type="PANTHER" id="PTHR30383">
    <property type="entry name" value="THIOESTERASE 1/PROTEASE 1/LYSOPHOSPHOLIPASE L1"/>
    <property type="match status" value="1"/>
</dbReference>
<organism evidence="1 2">
    <name type="scientific">Brevundimonas abyssalis TAR-001</name>
    <dbReference type="NCBI Taxonomy" id="1391729"/>
    <lineage>
        <taxon>Bacteria</taxon>
        <taxon>Pseudomonadati</taxon>
        <taxon>Pseudomonadota</taxon>
        <taxon>Alphaproteobacteria</taxon>
        <taxon>Caulobacterales</taxon>
        <taxon>Caulobacteraceae</taxon>
        <taxon>Brevundimonas</taxon>
    </lineage>
</organism>
<dbReference type="InterPro" id="IPR051532">
    <property type="entry name" value="Ester_Hydrolysis_Enzymes"/>
</dbReference>